<organism evidence="2 3">
    <name type="scientific">Trichosporon asahii var. asahii (strain ATCC 90039 / CBS 2479 / JCM 2466 / KCTC 7840 / NBRC 103889/ NCYC 2677 / UAMH 7654)</name>
    <name type="common">Yeast</name>
    <dbReference type="NCBI Taxonomy" id="1186058"/>
    <lineage>
        <taxon>Eukaryota</taxon>
        <taxon>Fungi</taxon>
        <taxon>Dikarya</taxon>
        <taxon>Basidiomycota</taxon>
        <taxon>Agaricomycotina</taxon>
        <taxon>Tremellomycetes</taxon>
        <taxon>Trichosporonales</taxon>
        <taxon>Trichosporonaceae</taxon>
        <taxon>Trichosporon</taxon>
    </lineage>
</organism>
<dbReference type="VEuPathDB" id="FungiDB:A1Q1_03191"/>
<dbReference type="Proteomes" id="UP000002748">
    <property type="component" value="Unassembled WGS sequence"/>
</dbReference>
<dbReference type="KEGG" id="tasa:A1Q1_03191"/>
<feature type="compositionally biased region" description="Acidic residues" evidence="1">
    <location>
        <begin position="99"/>
        <end position="108"/>
    </location>
</feature>
<dbReference type="AlphaFoldDB" id="J5SWV8"/>
<feature type="region of interest" description="Disordered" evidence="1">
    <location>
        <begin position="205"/>
        <end position="231"/>
    </location>
</feature>
<feature type="compositionally biased region" description="Basic and acidic residues" evidence="1">
    <location>
        <begin position="7"/>
        <end position="19"/>
    </location>
</feature>
<evidence type="ECO:0000256" key="1">
    <source>
        <dbReference type="SAM" id="MobiDB-lite"/>
    </source>
</evidence>
<sequence length="536" mass="59154">MASLLDQLDHDYDGAETREVSLSSPLVDQPCSAVMDSGPSPAETSTGGAGDDSGIDLDTDGDSPMTSDTPTPGPSTDDNCSKLSADDAPTPPTDSPSNDSEEGSESDAESSLSSPTVRFLSLSDTLRECARRDAELEGARREIDQRQVELRGKEGQIARRDGEIEKLTRELQLKSEALAQKEAELVQKNEEVETLRKELEAEKLLAKESHQSSSSSTKASTDQSCTSQDNRKDIGRELKTLRKAHRKLTAQIAVQYKMIASLRALVEEADKRYGNLYPMEKAIVILSAIYGEKLRGQPTIMNRFRRFMAGSYPSNIDKRLNVSIADLKAALEPLEQYLGKAVGQRNTVAHPSNDMKHFLQWDLDQIAARGTLGDIALHRTLVECAKSHPYGHRAGQHSARVEEVEREKRAPPVFYVEDSDEEDIREIVESAPMTRSAPVSEASSLEEGEIDERKRKGTGKRGKKRKAPTVSSKEDEGASESDRERRVGPTWATAGAGGESVENRSLPQAEQQSERVERETEDGLHMSDRPQKRLRR</sequence>
<feature type="compositionally biased region" description="Low complexity" evidence="1">
    <location>
        <begin position="211"/>
        <end position="224"/>
    </location>
</feature>
<comment type="caution">
    <text evidence="2">The sequence shown here is derived from an EMBL/GenBank/DDBJ whole genome shotgun (WGS) entry which is preliminary data.</text>
</comment>
<accession>J5SWV8</accession>
<name>J5SWV8_TRIAS</name>
<feature type="compositionally biased region" description="Low complexity" evidence="1">
    <location>
        <begin position="62"/>
        <end position="78"/>
    </location>
</feature>
<dbReference type="HOGENOM" id="CLU_514069_0_0_1"/>
<feature type="compositionally biased region" description="Basic residues" evidence="1">
    <location>
        <begin position="455"/>
        <end position="467"/>
    </location>
</feature>
<protein>
    <submittedName>
        <fullName evidence="2">Uncharacterized protein</fullName>
    </submittedName>
</protein>
<dbReference type="GeneID" id="25986704"/>
<evidence type="ECO:0000313" key="3">
    <source>
        <dbReference type="Proteomes" id="UP000002748"/>
    </source>
</evidence>
<dbReference type="RefSeq" id="XP_014179119.1">
    <property type="nucleotide sequence ID" value="XM_014323644.1"/>
</dbReference>
<feature type="region of interest" description="Disordered" evidence="1">
    <location>
        <begin position="390"/>
        <end position="536"/>
    </location>
</feature>
<dbReference type="EMBL" id="ALBS01000223">
    <property type="protein sequence ID" value="EJT47956.1"/>
    <property type="molecule type" value="Genomic_DNA"/>
</dbReference>
<proteinExistence type="predicted"/>
<evidence type="ECO:0000313" key="2">
    <source>
        <dbReference type="EMBL" id="EJT47956.1"/>
    </source>
</evidence>
<feature type="compositionally biased region" description="Basic and acidic residues" evidence="1">
    <location>
        <begin position="399"/>
        <end position="410"/>
    </location>
</feature>
<feature type="region of interest" description="Disordered" evidence="1">
    <location>
        <begin position="1"/>
        <end position="124"/>
    </location>
</feature>
<reference evidence="2 3" key="1">
    <citation type="journal article" date="2012" name="Eukaryot. Cell">
        <title>Draft genome sequence of CBS 2479, the standard type strain of Trichosporon asahii.</title>
        <authorList>
            <person name="Yang R.Y."/>
            <person name="Li H.T."/>
            <person name="Zhu H."/>
            <person name="Zhou G.P."/>
            <person name="Wang M."/>
            <person name="Wang L."/>
        </authorList>
    </citation>
    <scope>NUCLEOTIDE SEQUENCE [LARGE SCALE GENOMIC DNA]</scope>
    <source>
        <strain evidence="3">ATCC 90039 / CBS 2479 / JCM 2466 / KCTC 7840 / NCYC 2677 / UAMH 7654</strain>
    </source>
</reference>
<feature type="compositionally biased region" description="Basic and acidic residues" evidence="1">
    <location>
        <begin position="472"/>
        <end position="487"/>
    </location>
</feature>
<gene>
    <name evidence="2" type="ORF">A1Q1_03191</name>
</gene>
<feature type="compositionally biased region" description="Basic and acidic residues" evidence="1">
    <location>
        <begin position="512"/>
        <end position="536"/>
    </location>
</feature>